<keyword evidence="1" id="KW-0472">Membrane</keyword>
<evidence type="ECO:0000313" key="2">
    <source>
        <dbReference type="EMBL" id="MFC6882845.1"/>
    </source>
</evidence>
<keyword evidence="1" id="KW-1133">Transmembrane helix</keyword>
<evidence type="ECO:0000256" key="1">
    <source>
        <dbReference type="SAM" id="Phobius"/>
    </source>
</evidence>
<organism evidence="2 3">
    <name type="scientific">Actinomadura yumaensis</name>
    <dbReference type="NCBI Taxonomy" id="111807"/>
    <lineage>
        <taxon>Bacteria</taxon>
        <taxon>Bacillati</taxon>
        <taxon>Actinomycetota</taxon>
        <taxon>Actinomycetes</taxon>
        <taxon>Streptosporangiales</taxon>
        <taxon>Thermomonosporaceae</taxon>
        <taxon>Actinomadura</taxon>
    </lineage>
</organism>
<dbReference type="InterPro" id="IPR052913">
    <property type="entry name" value="Glycopeptide_resist_protein"/>
</dbReference>
<dbReference type="EMBL" id="JBHSXS010000015">
    <property type="protein sequence ID" value="MFC6882845.1"/>
    <property type="molecule type" value="Genomic_DNA"/>
</dbReference>
<gene>
    <name evidence="2" type="ORF">ACFQKB_24030</name>
</gene>
<keyword evidence="1" id="KW-0812">Transmembrane</keyword>
<dbReference type="PANTHER" id="PTHR35788">
    <property type="entry name" value="EXPORTED PROTEIN-RELATED"/>
    <property type="match status" value="1"/>
</dbReference>
<dbReference type="PANTHER" id="PTHR35788:SF1">
    <property type="entry name" value="EXPORTED PROTEIN"/>
    <property type="match status" value="1"/>
</dbReference>
<proteinExistence type="predicted"/>
<name>A0ABW2CR74_9ACTN</name>
<protein>
    <submittedName>
        <fullName evidence="2">VanW family protein</fullName>
    </submittedName>
</protein>
<reference evidence="3" key="1">
    <citation type="journal article" date="2019" name="Int. J. Syst. Evol. Microbiol.">
        <title>The Global Catalogue of Microorganisms (GCM) 10K type strain sequencing project: providing services to taxonomists for standard genome sequencing and annotation.</title>
        <authorList>
            <consortium name="The Broad Institute Genomics Platform"/>
            <consortium name="The Broad Institute Genome Sequencing Center for Infectious Disease"/>
            <person name="Wu L."/>
            <person name="Ma J."/>
        </authorList>
    </citation>
    <scope>NUCLEOTIDE SEQUENCE [LARGE SCALE GENOMIC DNA]</scope>
    <source>
        <strain evidence="3">JCM 3369</strain>
    </source>
</reference>
<dbReference type="InterPro" id="IPR007391">
    <property type="entry name" value="Vancomycin_resist_VanW"/>
</dbReference>
<dbReference type="Proteomes" id="UP001596380">
    <property type="component" value="Unassembled WGS sequence"/>
</dbReference>
<accession>A0ABW2CR74</accession>
<feature type="transmembrane region" description="Helical" evidence="1">
    <location>
        <begin position="46"/>
        <end position="67"/>
    </location>
</feature>
<keyword evidence="3" id="KW-1185">Reference proteome</keyword>
<comment type="caution">
    <text evidence="2">The sequence shown here is derived from an EMBL/GenBank/DDBJ whole genome shotgun (WGS) entry which is preliminary data.</text>
</comment>
<dbReference type="Pfam" id="PF04294">
    <property type="entry name" value="VanW"/>
    <property type="match status" value="1"/>
</dbReference>
<sequence>MRKIDFWGVWSVARARRARNVARAQRGRYRRWRGDQPGLPECAVRWWPFVAVSLLVTMVLLGAYLMVPRETGASAAERNRARAVAAPADRAAARVTPRMRAAGATREISSFTTRFTPGEPRVRNIEIAARVLDGLVVQPGRTFSFNRVVGPRTKRRGYVPAPTIVGSRLVNDLGGGICQVSTTLYNAVFEAGLQIRDARAHGLWMPEYPKGREAAVAYPSLDLTWRNDSGRPVAITSEFTGDSLTIRLWGTRRYDVRSRTSKPYGFTAFDSATDHGSKCVPSRGGRGFEIDVWRMLSSNGREVRREKFHTVYQSQTRLKCV</sequence>
<evidence type="ECO:0000313" key="3">
    <source>
        <dbReference type="Proteomes" id="UP001596380"/>
    </source>
</evidence>
<dbReference type="RefSeq" id="WP_378063547.1">
    <property type="nucleotide sequence ID" value="NZ_JBHSXS010000015.1"/>
</dbReference>